<comment type="caution">
    <text evidence="3">The sequence shown here is derived from an EMBL/GenBank/DDBJ whole genome shotgun (WGS) entry which is preliminary data.</text>
</comment>
<dbReference type="InterPro" id="IPR007110">
    <property type="entry name" value="Ig-like_dom"/>
</dbReference>
<protein>
    <recommendedName>
        <fullName evidence="2">Ig-like domain-containing protein</fullName>
    </recommendedName>
</protein>
<keyword evidence="1" id="KW-1015">Disulfide bond</keyword>
<accession>A0A423T1S8</accession>
<feature type="non-terminal residue" evidence="3">
    <location>
        <position position="1"/>
    </location>
</feature>
<organism evidence="3 4">
    <name type="scientific">Penaeus vannamei</name>
    <name type="common">Whiteleg shrimp</name>
    <name type="synonym">Litopenaeus vannamei</name>
    <dbReference type="NCBI Taxonomy" id="6689"/>
    <lineage>
        <taxon>Eukaryota</taxon>
        <taxon>Metazoa</taxon>
        <taxon>Ecdysozoa</taxon>
        <taxon>Arthropoda</taxon>
        <taxon>Crustacea</taxon>
        <taxon>Multicrustacea</taxon>
        <taxon>Malacostraca</taxon>
        <taxon>Eumalacostraca</taxon>
        <taxon>Eucarida</taxon>
        <taxon>Decapoda</taxon>
        <taxon>Dendrobranchiata</taxon>
        <taxon>Penaeoidea</taxon>
        <taxon>Penaeidae</taxon>
        <taxon>Penaeus</taxon>
    </lineage>
</organism>
<dbReference type="SUPFAM" id="SSF48726">
    <property type="entry name" value="Immunoglobulin"/>
    <property type="match status" value="1"/>
</dbReference>
<dbReference type="PROSITE" id="PS50835">
    <property type="entry name" value="IG_LIKE"/>
    <property type="match status" value="1"/>
</dbReference>
<reference evidence="3 4" key="2">
    <citation type="submission" date="2019-01" db="EMBL/GenBank/DDBJ databases">
        <title>The decoding of complex shrimp genome reveals the adaptation for benthos swimmer, frequently molting mechanism and breeding impact on genome.</title>
        <authorList>
            <person name="Sun Y."/>
            <person name="Gao Y."/>
            <person name="Yu Y."/>
        </authorList>
    </citation>
    <scope>NUCLEOTIDE SEQUENCE [LARGE SCALE GENOMIC DNA]</scope>
    <source>
        <tissue evidence="3">Muscle</tissue>
    </source>
</reference>
<dbReference type="PANTHER" id="PTHR21261">
    <property type="entry name" value="BEAT PROTEIN"/>
    <property type="match status" value="1"/>
</dbReference>
<keyword evidence="4" id="KW-1185">Reference proteome</keyword>
<evidence type="ECO:0000256" key="1">
    <source>
        <dbReference type="ARBA" id="ARBA00023157"/>
    </source>
</evidence>
<dbReference type="InterPro" id="IPR013162">
    <property type="entry name" value="CD80_C2-set"/>
</dbReference>
<dbReference type="Pfam" id="PF08205">
    <property type="entry name" value="C2-set_2"/>
    <property type="match status" value="1"/>
</dbReference>
<dbReference type="OrthoDB" id="10015491at2759"/>
<dbReference type="Proteomes" id="UP000283509">
    <property type="component" value="Unassembled WGS sequence"/>
</dbReference>
<dbReference type="InterPro" id="IPR013783">
    <property type="entry name" value="Ig-like_fold"/>
</dbReference>
<dbReference type="PANTHER" id="PTHR21261:SF15">
    <property type="entry name" value="BEATEN PATH IIIA, ISOFORM D-RELATED"/>
    <property type="match status" value="1"/>
</dbReference>
<evidence type="ECO:0000313" key="4">
    <source>
        <dbReference type="Proteomes" id="UP000283509"/>
    </source>
</evidence>
<proteinExistence type="predicted"/>
<dbReference type="InterPro" id="IPR036179">
    <property type="entry name" value="Ig-like_dom_sf"/>
</dbReference>
<evidence type="ECO:0000259" key="2">
    <source>
        <dbReference type="PROSITE" id="PS50835"/>
    </source>
</evidence>
<gene>
    <name evidence="3" type="ORF">C7M84_011342</name>
</gene>
<dbReference type="AlphaFoldDB" id="A0A423T1S8"/>
<evidence type="ECO:0000313" key="3">
    <source>
        <dbReference type="EMBL" id="ROT70375.1"/>
    </source>
</evidence>
<reference evidence="3 4" key="1">
    <citation type="submission" date="2018-04" db="EMBL/GenBank/DDBJ databases">
        <authorList>
            <person name="Zhang X."/>
            <person name="Yuan J."/>
            <person name="Li F."/>
            <person name="Xiang J."/>
        </authorList>
    </citation>
    <scope>NUCLEOTIDE SEQUENCE [LARGE SCALE GENOMIC DNA]</scope>
    <source>
        <tissue evidence="3">Muscle</tissue>
    </source>
</reference>
<sequence length="268" mass="29672">VAAWRPLRLKSVTVPSHQITGASVELECNYELEDDVLYSVKWYRGENEFFRYVPADSHPMQVFDLPGVSVDTALSDSRKVTLRTVSLQSSGKYKCEVSADMPSFHTESRSSEMLVVDLPDEVPTISGGQAKYHVGDEVHVNCTSARSRPAASLMWYINDDQAESRFLVEYAPENDTDGLETSRLGLRFIVGPRHFPQGELRLKCTATIAAVYWQSSEESVEGQLPQTGPALESKGVYTGDSVRFLPNAWLAAVGVVVARALLPFLPRS</sequence>
<dbReference type="FunFam" id="2.60.40.10:FF:000437">
    <property type="entry name" value="Beat-IIIc, isoform A"/>
    <property type="match status" value="1"/>
</dbReference>
<dbReference type="Gene3D" id="2.60.40.10">
    <property type="entry name" value="Immunoglobulins"/>
    <property type="match status" value="2"/>
</dbReference>
<name>A0A423T1S8_PENVA</name>
<feature type="domain" description="Ig-like" evidence="2">
    <location>
        <begin position="6"/>
        <end position="111"/>
    </location>
</feature>
<dbReference type="STRING" id="6689.A0A423T1S8"/>
<dbReference type="EMBL" id="QCYY01002436">
    <property type="protein sequence ID" value="ROT70375.1"/>
    <property type="molecule type" value="Genomic_DNA"/>
</dbReference>